<keyword evidence="7 10" id="KW-0472">Membrane</keyword>
<evidence type="ECO:0000256" key="8">
    <source>
        <dbReference type="ARBA" id="ARBA00039097"/>
    </source>
</evidence>
<dbReference type="SFLD" id="SFLDS00003">
    <property type="entry name" value="Haloacid_Dehalogenase"/>
    <property type="match status" value="1"/>
</dbReference>
<dbReference type="GO" id="GO:0005886">
    <property type="term" value="C:plasma membrane"/>
    <property type="evidence" value="ECO:0007669"/>
    <property type="project" value="UniProtKB-SubCell"/>
</dbReference>
<dbReference type="GO" id="GO:0016463">
    <property type="term" value="F:P-type zinc transporter activity"/>
    <property type="evidence" value="ECO:0007669"/>
    <property type="project" value="UniProtKB-EC"/>
</dbReference>
<evidence type="ECO:0000256" key="4">
    <source>
        <dbReference type="ARBA" id="ARBA00022723"/>
    </source>
</evidence>
<keyword evidence="14" id="KW-1185">Reference proteome</keyword>
<evidence type="ECO:0000313" key="14">
    <source>
        <dbReference type="Proteomes" id="UP000317593"/>
    </source>
</evidence>
<dbReference type="InterPro" id="IPR036412">
    <property type="entry name" value="HAD-like_sf"/>
</dbReference>
<dbReference type="InterPro" id="IPR008250">
    <property type="entry name" value="ATPase_P-typ_transduc_dom_A_sf"/>
</dbReference>
<dbReference type="SUPFAM" id="SSF56784">
    <property type="entry name" value="HAD-like"/>
    <property type="match status" value="1"/>
</dbReference>
<dbReference type="GO" id="GO:0016887">
    <property type="term" value="F:ATP hydrolysis activity"/>
    <property type="evidence" value="ECO:0007669"/>
    <property type="project" value="InterPro"/>
</dbReference>
<evidence type="ECO:0000256" key="7">
    <source>
        <dbReference type="ARBA" id="ARBA00023136"/>
    </source>
</evidence>
<evidence type="ECO:0000256" key="5">
    <source>
        <dbReference type="ARBA" id="ARBA00022967"/>
    </source>
</evidence>
<feature type="region of interest" description="Disordered" evidence="11">
    <location>
        <begin position="198"/>
        <end position="268"/>
    </location>
</feature>
<dbReference type="Pfam" id="PF00702">
    <property type="entry name" value="Hydrolase"/>
    <property type="match status" value="1"/>
</dbReference>
<dbReference type="Pfam" id="PF00122">
    <property type="entry name" value="E1-E2_ATPase"/>
    <property type="match status" value="1"/>
</dbReference>
<dbReference type="NCBIfam" id="TIGR01525">
    <property type="entry name" value="ATPase-IB_hvy"/>
    <property type="match status" value="1"/>
</dbReference>
<dbReference type="SFLD" id="SFLDG00002">
    <property type="entry name" value="C1.7:_P-type_atpase_like"/>
    <property type="match status" value="1"/>
</dbReference>
<feature type="transmembrane region" description="Helical" evidence="10">
    <location>
        <begin position="867"/>
        <end position="892"/>
    </location>
</feature>
<feature type="transmembrane region" description="Helical" evidence="10">
    <location>
        <begin position="553"/>
        <end position="573"/>
    </location>
</feature>
<comment type="subcellular location">
    <subcellularLocation>
        <location evidence="10">Cell membrane</location>
    </subcellularLocation>
    <subcellularLocation>
        <location evidence="1">Membrane</location>
    </subcellularLocation>
</comment>
<keyword evidence="3 10" id="KW-0812">Transmembrane</keyword>
<dbReference type="InterPro" id="IPR059000">
    <property type="entry name" value="ATPase_P-type_domA"/>
</dbReference>
<dbReference type="NCBIfam" id="TIGR01494">
    <property type="entry name" value="ATPase_P-type"/>
    <property type="match status" value="1"/>
</dbReference>
<feature type="domain" description="P-type ATPase A" evidence="12">
    <location>
        <begin position="386"/>
        <end position="502"/>
    </location>
</feature>
<dbReference type="AlphaFoldDB" id="A0A521EFF0"/>
<reference evidence="13 14" key="1">
    <citation type="submission" date="2017-05" db="EMBL/GenBank/DDBJ databases">
        <authorList>
            <person name="Varghese N."/>
            <person name="Submissions S."/>
        </authorList>
    </citation>
    <scope>NUCLEOTIDE SEQUENCE [LARGE SCALE GENOMIC DNA]</scope>
    <source>
        <strain evidence="13 14">DSM 21194</strain>
    </source>
</reference>
<dbReference type="InterPro" id="IPR023299">
    <property type="entry name" value="ATPase_P-typ_cyto_dom_N"/>
</dbReference>
<dbReference type="InterPro" id="IPR027256">
    <property type="entry name" value="P-typ_ATPase_IB"/>
</dbReference>
<dbReference type="EMBL" id="FXTH01000016">
    <property type="protein sequence ID" value="SMO82625.1"/>
    <property type="molecule type" value="Genomic_DNA"/>
</dbReference>
<feature type="transmembrane region" description="Helical" evidence="10">
    <location>
        <begin position="304"/>
        <end position="322"/>
    </location>
</feature>
<keyword evidence="10" id="KW-1003">Cell membrane</keyword>
<comment type="catalytic activity">
    <reaction evidence="9">
        <text>Zn(2+)(in) + ATP + H2O = Zn(2+)(out) + ADP + phosphate + H(+)</text>
        <dbReference type="Rhea" id="RHEA:20621"/>
        <dbReference type="ChEBI" id="CHEBI:15377"/>
        <dbReference type="ChEBI" id="CHEBI:15378"/>
        <dbReference type="ChEBI" id="CHEBI:29105"/>
        <dbReference type="ChEBI" id="CHEBI:30616"/>
        <dbReference type="ChEBI" id="CHEBI:43474"/>
        <dbReference type="ChEBI" id="CHEBI:456216"/>
        <dbReference type="EC" id="7.2.2.12"/>
    </reaction>
</comment>
<dbReference type="InterPro" id="IPR051014">
    <property type="entry name" value="Cation_Transport_ATPase_IB"/>
</dbReference>
<name>A0A521EFF0_9BACT</name>
<protein>
    <recommendedName>
        <fullName evidence="8">P-type Zn(2+) transporter</fullName>
        <ecNumber evidence="8">7.2.2.12</ecNumber>
    </recommendedName>
</protein>
<accession>A0A521EFF0</accession>
<comment type="similarity">
    <text evidence="2 10">Belongs to the cation transport ATPase (P-type) (TC 3.A.3) family. Type IB subfamily.</text>
</comment>
<dbReference type="Gene3D" id="3.40.1110.10">
    <property type="entry name" value="Calcium-transporting ATPase, cytoplasmic domain N"/>
    <property type="match status" value="1"/>
</dbReference>
<organism evidence="13 14">
    <name type="scientific">Fodinibius sediminis</name>
    <dbReference type="NCBI Taxonomy" id="1214077"/>
    <lineage>
        <taxon>Bacteria</taxon>
        <taxon>Pseudomonadati</taxon>
        <taxon>Balneolota</taxon>
        <taxon>Balneolia</taxon>
        <taxon>Balneolales</taxon>
        <taxon>Balneolaceae</taxon>
        <taxon>Fodinibius</taxon>
    </lineage>
</organism>
<evidence type="ECO:0000256" key="3">
    <source>
        <dbReference type="ARBA" id="ARBA00022692"/>
    </source>
</evidence>
<dbReference type="SUPFAM" id="SSF81665">
    <property type="entry name" value="Calcium ATPase, transmembrane domain M"/>
    <property type="match status" value="1"/>
</dbReference>
<dbReference type="Gene3D" id="3.30.70.100">
    <property type="match status" value="2"/>
</dbReference>
<dbReference type="SFLD" id="SFLDF00027">
    <property type="entry name" value="p-type_atpase"/>
    <property type="match status" value="1"/>
</dbReference>
<proteinExistence type="inferred from homology"/>
<keyword evidence="5" id="KW-1278">Translocase</keyword>
<dbReference type="InterPro" id="IPR044492">
    <property type="entry name" value="P_typ_ATPase_HD_dom"/>
</dbReference>
<gene>
    <name evidence="13" type="ORF">SAMN06265218_11617</name>
</gene>
<evidence type="ECO:0000256" key="1">
    <source>
        <dbReference type="ARBA" id="ARBA00004370"/>
    </source>
</evidence>
<keyword evidence="6 10" id="KW-1133">Transmembrane helix</keyword>
<dbReference type="PANTHER" id="PTHR48085">
    <property type="entry name" value="CADMIUM/ZINC-TRANSPORTING ATPASE HMA2-RELATED"/>
    <property type="match status" value="1"/>
</dbReference>
<feature type="transmembrane region" description="Helical" evidence="10">
    <location>
        <begin position="279"/>
        <end position="298"/>
    </location>
</feature>
<dbReference type="SUPFAM" id="SSF81653">
    <property type="entry name" value="Calcium ATPase, transduction domain A"/>
    <property type="match status" value="1"/>
</dbReference>
<evidence type="ECO:0000256" key="9">
    <source>
        <dbReference type="ARBA" id="ARBA00047308"/>
    </source>
</evidence>
<evidence type="ECO:0000256" key="11">
    <source>
        <dbReference type="SAM" id="MobiDB-lite"/>
    </source>
</evidence>
<evidence type="ECO:0000313" key="13">
    <source>
        <dbReference type="EMBL" id="SMO82625.1"/>
    </source>
</evidence>
<evidence type="ECO:0000256" key="2">
    <source>
        <dbReference type="ARBA" id="ARBA00006024"/>
    </source>
</evidence>
<evidence type="ECO:0000256" key="10">
    <source>
        <dbReference type="RuleBase" id="RU362081"/>
    </source>
</evidence>
<feature type="compositionally biased region" description="Basic and acidic residues" evidence="11">
    <location>
        <begin position="226"/>
        <end position="268"/>
    </location>
</feature>
<dbReference type="PRINTS" id="PR00119">
    <property type="entry name" value="CATATPASE"/>
</dbReference>
<dbReference type="EC" id="7.2.2.12" evidence="8"/>
<dbReference type="InterPro" id="IPR018303">
    <property type="entry name" value="ATPase_P-typ_P_site"/>
</dbReference>
<dbReference type="InterPro" id="IPR023214">
    <property type="entry name" value="HAD_sf"/>
</dbReference>
<dbReference type="InterPro" id="IPR001757">
    <property type="entry name" value="P_typ_ATPase"/>
</dbReference>
<keyword evidence="10" id="KW-0547">Nucleotide-binding</keyword>
<feature type="compositionally biased region" description="Basic and acidic residues" evidence="11">
    <location>
        <begin position="208"/>
        <end position="217"/>
    </location>
</feature>
<evidence type="ECO:0000256" key="6">
    <source>
        <dbReference type="ARBA" id="ARBA00022989"/>
    </source>
</evidence>
<dbReference type="GO" id="GO:0046872">
    <property type="term" value="F:metal ion binding"/>
    <property type="evidence" value="ECO:0007669"/>
    <property type="project" value="UniProtKB-KW"/>
</dbReference>
<dbReference type="Proteomes" id="UP000317593">
    <property type="component" value="Unassembled WGS sequence"/>
</dbReference>
<keyword evidence="4 10" id="KW-0479">Metal-binding</keyword>
<dbReference type="Gene3D" id="2.70.150.10">
    <property type="entry name" value="Calcium-transporting ATPase, cytoplasmic transduction domain A"/>
    <property type="match status" value="1"/>
</dbReference>
<evidence type="ECO:0000259" key="12">
    <source>
        <dbReference type="Pfam" id="PF00122"/>
    </source>
</evidence>
<dbReference type="GO" id="GO:0005524">
    <property type="term" value="F:ATP binding"/>
    <property type="evidence" value="ECO:0007669"/>
    <property type="project" value="UniProtKB-UniRule"/>
</dbReference>
<dbReference type="PROSITE" id="PS00154">
    <property type="entry name" value="ATPASE_E1_E2"/>
    <property type="match status" value="1"/>
</dbReference>
<dbReference type="PANTHER" id="PTHR48085:SF5">
    <property type="entry name" value="CADMIUM_ZINC-TRANSPORTING ATPASE HMA4-RELATED"/>
    <property type="match status" value="1"/>
</dbReference>
<sequence length="913" mass="98929">MRGAHGIGFVNHMKERMNKLTINLPILLPDIPDVEDKCVYRLITTLEGREGIHRVHIKREEEDSLVCIHFNPEIISLRHIKNMARQAGAQLQDTFGHLLLEVRGIRHPRHARTITRRLQKLRGVVSAYAGATGWIQLEYNRSMVNDHSLLESIEEMGLTIKQLSNSFSDGHPYPPGRQNELDSTIDDESASLEIAPAQRHSDNQSLLEEQKQEHPESPDFPQHTDAQQHEKDKSGDTDEGDHEHSHEDDGHGNDHAHDDEEEHAHAHDHGGIFGEKTELIFSLICGGLLAVGFGLSFAGGVPGWVSLVLYVGSYFFGSYYLVQEAYTEVKAGNFEIDFLMLVAAIGAAILGEWAEGALLLFLFSLGHSLEHYAMGRAREAIKGLAELAPKTALRKIDGTTEEVPVEELQVGEVIVIKPNSKISADGVVINGHSSVNQASITGESVPVDKMEYEDPEAVDQDADSIDDKYRVFAGTINGNGSLEVKVTKLSKDSTLSRLIKLVNEAEAQKSPTQQFTDKFETYFVPAVLMLVVVLNFAFLVINEPFSASFYRAMAVLVAASPCALAISTPSAVLSGVGRAARSGVLIKGGRPLENLGILKALAFDKTGTLTEGEPRLTDVITFDGIDENELVKTAVAVESLSDHPLAGAVVRDGKEKLHGADLPEAEDLESITGRGVKAKMNGSLVHIGNLELFEEADGIKLSDDLKQQVEELEGAGKTTMVVRSGNRYLGILGLMDTPREDAKEVIQKLRSMGLTHLIMLTGDNQRVADAVAKEIGIDDPKGNLLPEDKVEAIKQLREGEGHVAMVGDGVNDAPAMANSTVGIAMGAAGSDVALETADVALMADKISVLPFAIGLSRKTKSIIKQNLWISLGMVALLVPATILGLSMGWAVIGHEGSTVVVVFNALRLLGYKS</sequence>
<feature type="transmembrane region" description="Helical" evidence="10">
    <location>
        <begin position="522"/>
        <end position="541"/>
    </location>
</feature>
<dbReference type="CDD" id="cd07551">
    <property type="entry name" value="P-type_ATPase_HM_ZosA_PfeT-like"/>
    <property type="match status" value="1"/>
</dbReference>
<keyword evidence="10" id="KW-0067">ATP-binding</keyword>
<dbReference type="InterPro" id="IPR023298">
    <property type="entry name" value="ATPase_P-typ_TM_dom_sf"/>
</dbReference>
<dbReference type="Gene3D" id="3.40.50.1000">
    <property type="entry name" value="HAD superfamily/HAD-like"/>
    <property type="match status" value="1"/>
</dbReference>